<dbReference type="GO" id="GO:0008233">
    <property type="term" value="F:peptidase activity"/>
    <property type="evidence" value="ECO:0007669"/>
    <property type="project" value="UniProtKB-KW"/>
</dbReference>
<gene>
    <name evidence="2" type="ORF">TTHERM_000105368</name>
</gene>
<accession>W7XF46</accession>
<dbReference type="KEGG" id="tet:TTHERM_000105368"/>
<organism evidence="2 3">
    <name type="scientific">Tetrahymena thermophila (strain SB210)</name>
    <dbReference type="NCBI Taxonomy" id="312017"/>
    <lineage>
        <taxon>Eukaryota</taxon>
        <taxon>Sar</taxon>
        <taxon>Alveolata</taxon>
        <taxon>Ciliophora</taxon>
        <taxon>Intramacronucleata</taxon>
        <taxon>Oligohymenophorea</taxon>
        <taxon>Hymenostomatida</taxon>
        <taxon>Tetrahymenina</taxon>
        <taxon>Tetrahymenidae</taxon>
        <taxon>Tetrahymena</taxon>
    </lineage>
</organism>
<keyword evidence="1" id="KW-1133">Transmembrane helix</keyword>
<dbReference type="GO" id="GO:0006508">
    <property type="term" value="P:proteolysis"/>
    <property type="evidence" value="ECO:0007669"/>
    <property type="project" value="UniProtKB-KW"/>
</dbReference>
<evidence type="ECO:0000313" key="3">
    <source>
        <dbReference type="Proteomes" id="UP000009168"/>
    </source>
</evidence>
<dbReference type="Gene3D" id="2.10.220.10">
    <property type="entry name" value="Hormone Receptor, Insulin-like Growth Factor Receptor 1, Chain A, domain 2"/>
    <property type="match status" value="1"/>
</dbReference>
<keyword evidence="1" id="KW-0812">Transmembrane</keyword>
<name>W7XF46_TETTS</name>
<evidence type="ECO:0000256" key="1">
    <source>
        <dbReference type="SAM" id="Phobius"/>
    </source>
</evidence>
<dbReference type="RefSeq" id="XP_012652092.1">
    <property type="nucleotide sequence ID" value="XM_012796638.1"/>
</dbReference>
<keyword evidence="2" id="KW-0645">Protease</keyword>
<dbReference type="SMART" id="SM00261">
    <property type="entry name" value="FU"/>
    <property type="match status" value="2"/>
</dbReference>
<proteinExistence type="predicted"/>
<dbReference type="EMBL" id="GG662767">
    <property type="protein sequence ID" value="EWS75418.1"/>
    <property type="molecule type" value="Genomic_DNA"/>
</dbReference>
<dbReference type="CDD" id="cd00064">
    <property type="entry name" value="FU"/>
    <property type="match status" value="1"/>
</dbReference>
<reference evidence="3" key="1">
    <citation type="journal article" date="2006" name="PLoS Biol.">
        <title>Macronuclear genome sequence of the ciliate Tetrahymena thermophila, a model eukaryote.</title>
        <authorList>
            <person name="Eisen J.A."/>
            <person name="Coyne R.S."/>
            <person name="Wu M."/>
            <person name="Wu D."/>
            <person name="Thiagarajan M."/>
            <person name="Wortman J.R."/>
            <person name="Badger J.H."/>
            <person name="Ren Q."/>
            <person name="Amedeo P."/>
            <person name="Jones K.M."/>
            <person name="Tallon L.J."/>
            <person name="Delcher A.L."/>
            <person name="Salzberg S.L."/>
            <person name="Silva J.C."/>
            <person name="Haas B.J."/>
            <person name="Majoros W.H."/>
            <person name="Farzad M."/>
            <person name="Carlton J.M."/>
            <person name="Smith R.K. Jr."/>
            <person name="Garg J."/>
            <person name="Pearlman R.E."/>
            <person name="Karrer K.M."/>
            <person name="Sun L."/>
            <person name="Manning G."/>
            <person name="Elde N.C."/>
            <person name="Turkewitz A.P."/>
            <person name="Asai D.J."/>
            <person name="Wilkes D.E."/>
            <person name="Wang Y."/>
            <person name="Cai H."/>
            <person name="Collins K."/>
            <person name="Stewart B.A."/>
            <person name="Lee S.R."/>
            <person name="Wilamowska K."/>
            <person name="Weinberg Z."/>
            <person name="Ruzzo W.L."/>
            <person name="Wloga D."/>
            <person name="Gaertig J."/>
            <person name="Frankel J."/>
            <person name="Tsao C.-C."/>
            <person name="Gorovsky M.A."/>
            <person name="Keeling P.J."/>
            <person name="Waller R.F."/>
            <person name="Patron N.J."/>
            <person name="Cherry J.M."/>
            <person name="Stover N.A."/>
            <person name="Krieger C.J."/>
            <person name="del Toro C."/>
            <person name="Ryder H.F."/>
            <person name="Williamson S.C."/>
            <person name="Barbeau R.A."/>
            <person name="Hamilton E.P."/>
            <person name="Orias E."/>
        </authorList>
    </citation>
    <scope>NUCLEOTIDE SEQUENCE [LARGE SCALE GENOMIC DNA]</scope>
    <source>
        <strain evidence="3">SB210</strain>
    </source>
</reference>
<protein>
    <submittedName>
        <fullName evidence="2">Serine protease, putative</fullName>
    </submittedName>
</protein>
<evidence type="ECO:0000313" key="2">
    <source>
        <dbReference type="EMBL" id="EWS75418.1"/>
    </source>
</evidence>
<dbReference type="InterPro" id="IPR006212">
    <property type="entry name" value="Furin_repeat"/>
</dbReference>
<dbReference type="Proteomes" id="UP000009168">
    <property type="component" value="Unassembled WGS sequence"/>
</dbReference>
<sequence>MIFQLICKNKNLINNINSLLFTYFIINQLIQQIIVNLKQFNQNKTSQQTKSKNNILSIMKLKKQIDFIVFLLKIFTILQPIESQTSPCDPQKNSCCDQSCFNCSQNQISQCLACNSNYFYLNIQYQCLKTCPQGTYLDQNSNQCIACASQYCNQCSSNQCFQCKDGFYKDSNDPQNCISQCSQLGQIQDEEGQCNYGCDNDQIYNTDYQSFSCQVKIQCPQIQQIPQIQNQNNIVSSLLDKTMTILTLIDVSGNVVQYSYPQLQIQSGYLLNITSYQQNVNSNYSNQK</sequence>
<feature type="transmembrane region" description="Helical" evidence="1">
    <location>
        <begin position="12"/>
        <end position="30"/>
    </location>
</feature>
<dbReference type="InParanoid" id="W7XF46"/>
<dbReference type="SUPFAM" id="SSF57184">
    <property type="entry name" value="Growth factor receptor domain"/>
    <property type="match status" value="1"/>
</dbReference>
<keyword evidence="2" id="KW-0378">Hydrolase</keyword>
<keyword evidence="1" id="KW-0472">Membrane</keyword>
<dbReference type="AlphaFoldDB" id="W7XF46"/>
<dbReference type="InterPro" id="IPR009030">
    <property type="entry name" value="Growth_fac_rcpt_cys_sf"/>
</dbReference>
<keyword evidence="3" id="KW-1185">Reference proteome</keyword>
<dbReference type="GeneID" id="24437308"/>